<keyword evidence="2" id="KW-0805">Transcription regulation</keyword>
<dbReference type="Gene3D" id="1.10.10.60">
    <property type="entry name" value="Homeodomain-like"/>
    <property type="match status" value="1"/>
</dbReference>
<dbReference type="Pfam" id="PF12833">
    <property type="entry name" value="HTH_18"/>
    <property type="match status" value="1"/>
</dbReference>
<dbReference type="AlphaFoldDB" id="A0A4P7D8V0"/>
<dbReference type="CDD" id="cd06124">
    <property type="entry name" value="cupin_NimR-like_N"/>
    <property type="match status" value="1"/>
</dbReference>
<dbReference type="Pfam" id="PF02311">
    <property type="entry name" value="AraC_binding"/>
    <property type="match status" value="1"/>
</dbReference>
<evidence type="ECO:0000256" key="1">
    <source>
        <dbReference type="ARBA" id="ARBA00022491"/>
    </source>
</evidence>
<keyword evidence="8" id="KW-1185">Reference proteome</keyword>
<reference evidence="7 8" key="1">
    <citation type="submission" date="2019-03" db="EMBL/GenBank/DDBJ databases">
        <title>Paraburkholderia sp. 7MH5, isolated from subtropical forest soil.</title>
        <authorList>
            <person name="Gao Z.-H."/>
            <person name="Qiu L.-H."/>
        </authorList>
    </citation>
    <scope>NUCLEOTIDE SEQUENCE [LARGE SCALE GENOMIC DNA]</scope>
    <source>
        <strain evidence="7 8">7MH5</strain>
    </source>
</reference>
<dbReference type="PROSITE" id="PS00041">
    <property type="entry name" value="HTH_ARAC_FAMILY_1"/>
    <property type="match status" value="1"/>
</dbReference>
<dbReference type="Gene3D" id="2.60.120.10">
    <property type="entry name" value="Jelly Rolls"/>
    <property type="match status" value="1"/>
</dbReference>
<dbReference type="PROSITE" id="PS01124">
    <property type="entry name" value="HTH_ARAC_FAMILY_2"/>
    <property type="match status" value="1"/>
</dbReference>
<gene>
    <name evidence="7" type="ORF">E1956_38735</name>
</gene>
<dbReference type="EMBL" id="CP038151">
    <property type="protein sequence ID" value="QBR03112.1"/>
    <property type="molecule type" value="Genomic_DNA"/>
</dbReference>
<dbReference type="GO" id="GO:0003700">
    <property type="term" value="F:DNA-binding transcription factor activity"/>
    <property type="evidence" value="ECO:0007669"/>
    <property type="project" value="InterPro"/>
</dbReference>
<keyword evidence="3" id="KW-0238">DNA-binding</keyword>
<evidence type="ECO:0000256" key="5">
    <source>
        <dbReference type="ARBA" id="ARBA00023163"/>
    </source>
</evidence>
<dbReference type="SUPFAM" id="SSF51182">
    <property type="entry name" value="RmlC-like cupins"/>
    <property type="match status" value="1"/>
</dbReference>
<keyword evidence="4" id="KW-0010">Activator</keyword>
<dbReference type="InterPro" id="IPR018062">
    <property type="entry name" value="HTH_AraC-typ_CS"/>
</dbReference>
<accession>A0A4P7D8V0</accession>
<dbReference type="KEGG" id="ppai:E1956_38735"/>
<dbReference type="SUPFAM" id="SSF46689">
    <property type="entry name" value="Homeodomain-like"/>
    <property type="match status" value="2"/>
</dbReference>
<dbReference type="InterPro" id="IPR014710">
    <property type="entry name" value="RmlC-like_jellyroll"/>
</dbReference>
<dbReference type="FunFam" id="1.10.10.60:FF:000132">
    <property type="entry name" value="AraC family transcriptional regulator"/>
    <property type="match status" value="1"/>
</dbReference>
<evidence type="ECO:0000259" key="6">
    <source>
        <dbReference type="PROSITE" id="PS01124"/>
    </source>
</evidence>
<proteinExistence type="predicted"/>
<dbReference type="GO" id="GO:0043565">
    <property type="term" value="F:sequence-specific DNA binding"/>
    <property type="evidence" value="ECO:0007669"/>
    <property type="project" value="InterPro"/>
</dbReference>
<dbReference type="InterPro" id="IPR020449">
    <property type="entry name" value="Tscrpt_reg_AraC-type_HTH"/>
</dbReference>
<dbReference type="InterPro" id="IPR011051">
    <property type="entry name" value="RmlC_Cupin_sf"/>
</dbReference>
<evidence type="ECO:0000313" key="7">
    <source>
        <dbReference type="EMBL" id="QBR03112.1"/>
    </source>
</evidence>
<dbReference type="InterPro" id="IPR009057">
    <property type="entry name" value="Homeodomain-like_sf"/>
</dbReference>
<dbReference type="PANTHER" id="PTHR11019">
    <property type="entry name" value="HTH-TYPE TRANSCRIPTIONAL REGULATOR NIMR"/>
    <property type="match status" value="1"/>
</dbReference>
<feature type="domain" description="HTH araC/xylS-type" evidence="6">
    <location>
        <begin position="169"/>
        <end position="269"/>
    </location>
</feature>
<keyword evidence="1" id="KW-0678">Repressor</keyword>
<protein>
    <submittedName>
        <fullName evidence="7">AraC family transcriptional regulator</fullName>
    </submittedName>
</protein>
<dbReference type="PANTHER" id="PTHR11019:SF159">
    <property type="entry name" value="TRANSCRIPTIONAL REGULATOR-RELATED"/>
    <property type="match status" value="1"/>
</dbReference>
<dbReference type="SMART" id="SM00342">
    <property type="entry name" value="HTH_ARAC"/>
    <property type="match status" value="1"/>
</dbReference>
<evidence type="ECO:0000256" key="3">
    <source>
        <dbReference type="ARBA" id="ARBA00023125"/>
    </source>
</evidence>
<dbReference type="InterPro" id="IPR018060">
    <property type="entry name" value="HTH_AraC"/>
</dbReference>
<dbReference type="PRINTS" id="PR00032">
    <property type="entry name" value="HTHARAC"/>
</dbReference>
<dbReference type="OrthoDB" id="9804543at2"/>
<dbReference type="InterPro" id="IPR003313">
    <property type="entry name" value="AraC-bd"/>
</dbReference>
<dbReference type="Proteomes" id="UP000295727">
    <property type="component" value="Chromosome 4"/>
</dbReference>
<dbReference type="RefSeq" id="WP_134758613.1">
    <property type="nucleotide sequence ID" value="NZ_CP038151.1"/>
</dbReference>
<evidence type="ECO:0000313" key="8">
    <source>
        <dbReference type="Proteomes" id="UP000295727"/>
    </source>
</evidence>
<evidence type="ECO:0000256" key="4">
    <source>
        <dbReference type="ARBA" id="ARBA00023159"/>
    </source>
</evidence>
<organism evidence="7 8">
    <name type="scientific">Paraburkholderia pallida</name>
    <dbReference type="NCBI Taxonomy" id="2547399"/>
    <lineage>
        <taxon>Bacteria</taxon>
        <taxon>Pseudomonadati</taxon>
        <taxon>Pseudomonadota</taxon>
        <taxon>Betaproteobacteria</taxon>
        <taxon>Burkholderiales</taxon>
        <taxon>Burkholderiaceae</taxon>
        <taxon>Paraburkholderia</taxon>
    </lineage>
</organism>
<sequence length="273" mass="30695">MKTEKFEILEAAWRRRFLPIRTDTQNPVVARMWDFEDGFRDAWHAHEEAQLIYVTRGVARAVTPHGIWTLAPFQAIWMPPGMLHELHAIGDVTARTAYVDADAAPQFKAWTQCRVVQVGQLLDALLVALAVDTDSSETQRTELALPLFMHELARALPALSGRLPLPDDRRLRAVCEQLLLCPENNDTIDVWGARVGASTRTLARLFRDETGLSFGQWRQHLRLVEAVARLAQGAPVATVAAELGYQSPSAFTSMFRKTLGASPQRYLRQRDSL</sequence>
<keyword evidence="5" id="KW-0804">Transcription</keyword>
<name>A0A4P7D8V0_9BURK</name>
<evidence type="ECO:0000256" key="2">
    <source>
        <dbReference type="ARBA" id="ARBA00023015"/>
    </source>
</evidence>